<keyword evidence="8" id="KW-0998">Cell outer membrane</keyword>
<keyword evidence="6" id="KW-0732">Signal</keyword>
<dbReference type="Pfam" id="PF13954">
    <property type="entry name" value="PapC_N"/>
    <property type="match status" value="1"/>
</dbReference>
<dbReference type="PANTHER" id="PTHR30451:SF20">
    <property type="entry name" value="FIMBRIAE USHER"/>
    <property type="match status" value="1"/>
</dbReference>
<dbReference type="Pfam" id="PF00577">
    <property type="entry name" value="Usher"/>
    <property type="match status" value="1"/>
</dbReference>
<organism evidence="11 12">
    <name type="scientific">Shewanella indica</name>
    <dbReference type="NCBI Taxonomy" id="768528"/>
    <lineage>
        <taxon>Bacteria</taxon>
        <taxon>Pseudomonadati</taxon>
        <taxon>Pseudomonadota</taxon>
        <taxon>Gammaproteobacteria</taxon>
        <taxon>Alteromonadales</taxon>
        <taxon>Shewanellaceae</taxon>
        <taxon>Shewanella</taxon>
    </lineage>
</organism>
<dbReference type="InterPro" id="IPR043142">
    <property type="entry name" value="PapC-like_C_sf"/>
</dbReference>
<name>A0ABU4QBP1_9GAMM</name>
<comment type="caution">
    <text evidence="11">The sequence shown here is derived from an EMBL/GenBank/DDBJ whole genome shotgun (WGS) entry which is preliminary data.</text>
</comment>
<evidence type="ECO:0000313" key="11">
    <source>
        <dbReference type="EMBL" id="MDX6015950.1"/>
    </source>
</evidence>
<protein>
    <submittedName>
        <fullName evidence="11">Fimbria/pilus outer membrane usher protein</fullName>
    </submittedName>
</protein>
<dbReference type="RefSeq" id="WP_319619071.1">
    <property type="nucleotide sequence ID" value="NZ_JAWXXR010000001.1"/>
</dbReference>
<comment type="subcellular location">
    <subcellularLocation>
        <location evidence="1">Cell outer membrane</location>
        <topology evidence="1">Multi-pass membrane protein</topology>
    </subcellularLocation>
</comment>
<dbReference type="InterPro" id="IPR042186">
    <property type="entry name" value="FimD_plug_dom"/>
</dbReference>
<keyword evidence="7" id="KW-0472">Membrane</keyword>
<dbReference type="PROSITE" id="PS51257">
    <property type="entry name" value="PROKAR_LIPOPROTEIN"/>
    <property type="match status" value="1"/>
</dbReference>
<dbReference type="Gene3D" id="2.60.40.3110">
    <property type="match status" value="1"/>
</dbReference>
<keyword evidence="4" id="KW-1134">Transmembrane beta strand</keyword>
<dbReference type="Proteomes" id="UP001272773">
    <property type="component" value="Unassembled WGS sequence"/>
</dbReference>
<evidence type="ECO:0000256" key="8">
    <source>
        <dbReference type="ARBA" id="ARBA00023237"/>
    </source>
</evidence>
<evidence type="ECO:0000256" key="6">
    <source>
        <dbReference type="ARBA" id="ARBA00022729"/>
    </source>
</evidence>
<evidence type="ECO:0000256" key="1">
    <source>
        <dbReference type="ARBA" id="ARBA00004571"/>
    </source>
</evidence>
<dbReference type="InterPro" id="IPR037224">
    <property type="entry name" value="PapC_N_sf"/>
</dbReference>
<evidence type="ECO:0000256" key="5">
    <source>
        <dbReference type="ARBA" id="ARBA00022692"/>
    </source>
</evidence>
<evidence type="ECO:0000259" key="9">
    <source>
        <dbReference type="Pfam" id="PF13953"/>
    </source>
</evidence>
<comment type="similarity">
    <text evidence="2">Belongs to the fimbrial export usher family.</text>
</comment>
<evidence type="ECO:0000256" key="4">
    <source>
        <dbReference type="ARBA" id="ARBA00022452"/>
    </source>
</evidence>
<evidence type="ECO:0000313" key="12">
    <source>
        <dbReference type="Proteomes" id="UP001272773"/>
    </source>
</evidence>
<dbReference type="PANTHER" id="PTHR30451">
    <property type="entry name" value="OUTER MEMBRANE USHER PROTEIN"/>
    <property type="match status" value="1"/>
</dbReference>
<gene>
    <name evidence="11" type="ORF">SIL79_06255</name>
</gene>
<evidence type="ECO:0000259" key="10">
    <source>
        <dbReference type="Pfam" id="PF13954"/>
    </source>
</evidence>
<dbReference type="InterPro" id="IPR025949">
    <property type="entry name" value="PapC-like_C"/>
</dbReference>
<reference evidence="11 12" key="1">
    <citation type="submission" date="2023-11" db="EMBL/GenBank/DDBJ databases">
        <title>MicrobeMod: A computational toolkit for identifying prokaryotic methylation and restriction-modification with nanopore sequencing.</title>
        <authorList>
            <person name="Crits-Christoph A."/>
            <person name="Kang S.C."/>
            <person name="Lee H."/>
            <person name="Ostrov N."/>
        </authorList>
    </citation>
    <scope>NUCLEOTIDE SEQUENCE [LARGE SCALE GENOMIC DNA]</scope>
    <source>
        <strain evidence="11 12">ATCC BAA-2732</strain>
    </source>
</reference>
<dbReference type="InterPro" id="IPR025885">
    <property type="entry name" value="PapC_N"/>
</dbReference>
<feature type="domain" description="PapC-like C-terminal" evidence="9">
    <location>
        <begin position="769"/>
        <end position="831"/>
    </location>
</feature>
<dbReference type="EMBL" id="JAWXXR010000001">
    <property type="protein sequence ID" value="MDX6015950.1"/>
    <property type="molecule type" value="Genomic_DNA"/>
</dbReference>
<evidence type="ECO:0000256" key="7">
    <source>
        <dbReference type="ARBA" id="ARBA00023136"/>
    </source>
</evidence>
<keyword evidence="12" id="KW-1185">Reference proteome</keyword>
<keyword evidence="5" id="KW-0812">Transmembrane</keyword>
<dbReference type="SUPFAM" id="SSF141729">
    <property type="entry name" value="FimD N-terminal domain-like"/>
    <property type="match status" value="1"/>
</dbReference>
<proteinExistence type="inferred from homology"/>
<dbReference type="Gene3D" id="3.10.20.410">
    <property type="match status" value="1"/>
</dbReference>
<feature type="domain" description="PapC N-terminal" evidence="10">
    <location>
        <begin position="42"/>
        <end position="186"/>
    </location>
</feature>
<dbReference type="Pfam" id="PF13953">
    <property type="entry name" value="PapC_C"/>
    <property type="match status" value="1"/>
</dbReference>
<dbReference type="Gene3D" id="2.60.40.2070">
    <property type="match status" value="1"/>
</dbReference>
<evidence type="ECO:0000256" key="2">
    <source>
        <dbReference type="ARBA" id="ARBA00008064"/>
    </source>
</evidence>
<sequence length="846" mass="92436">MKKLPISNFITLLVVGYTLSFGCRITLADTSPSVGASSTSVTFDSSLLNMVGSDSFDLSYFQDGASALPGNYKSAVYINGVLLGYYNVEFKVDNKKKVYPCLSQKLIKDIQFNPDELPIPIDKNIDSCIDLKNHISTAYVNYDSGTQHLDIIVPQAYLYNKARGEVHPELWDEGINSGIFGYNINGYSSRSNGENYNSLFANFRTGINIGAWQLRHNGNYSSIEGGRENYNAINTYIQRDIPSWRSSALVGQSNTSGQIFDTLPFVGLHLASDRRMLPESQQGYAPQIRGVAKTNARVFIRQNDQIIYETNVTPGEFLINDLYPTGFGGDLVVTVRESDASEHSFKVPYASVTQLLRPGTIHYEFTAGKIHSDSLLSNPDIYQATYQYGVNNTFTSYGGLQASDDYYAVQLGGAIGSSIGAFALDITHARTRLGDGVEPMDISKRVENITGQSYRLSYSKAISETNTNLSLAAYRFSTDGYMDFMTAMHTRDAVSLGDSPENIFRSKNRFTVTAAQSLPNNWGQFYLSGSLQDYWNQKGTEKQYHFGYNNRYKILSYGLSINRSFSSIGTEETNYLLSFSLPLGKSNFSPQMMVDLSHDTNGNNSQQLAVSGVYGAESELGYGATITNTDNGGTSHSLNANYRGHATTLTGSYSHGNNYNSAAAGINGTVIAHSGGITLTPYVANTFALIEAIGAEGASVSSYPGIHLDSNGYAAVPYLKPYQINEINIDPKGTSAGVELESTSQKVAPHAGAVVKLSYKTKQGNLILVKATYEGNPLPFGAYVTDGQNNHVGTVGQGGVLYARVDKNSGQLNIKWSEPDSKSCSIDYEIKKDLPNWIHKFKAACH</sequence>
<evidence type="ECO:0000256" key="3">
    <source>
        <dbReference type="ARBA" id="ARBA00022448"/>
    </source>
</evidence>
<keyword evidence="3" id="KW-0813">Transport</keyword>
<dbReference type="InterPro" id="IPR000015">
    <property type="entry name" value="Fimb_usher"/>
</dbReference>
<dbReference type="Gene3D" id="2.60.40.2610">
    <property type="entry name" value="Outer membrane usher protein FimD, plug domain"/>
    <property type="match status" value="1"/>
</dbReference>
<dbReference type="GeneID" id="88623093"/>
<accession>A0ABU4QBP1</accession>